<organism evidence="3 4">
    <name type="scientific">Kalanchoe fedtschenkoi</name>
    <name type="common">Lavender scallops</name>
    <name type="synonym">South American air plant</name>
    <dbReference type="NCBI Taxonomy" id="63787"/>
    <lineage>
        <taxon>Eukaryota</taxon>
        <taxon>Viridiplantae</taxon>
        <taxon>Streptophyta</taxon>
        <taxon>Embryophyta</taxon>
        <taxon>Tracheophyta</taxon>
        <taxon>Spermatophyta</taxon>
        <taxon>Magnoliopsida</taxon>
        <taxon>eudicotyledons</taxon>
        <taxon>Gunneridae</taxon>
        <taxon>Pentapetalae</taxon>
        <taxon>Saxifragales</taxon>
        <taxon>Crassulaceae</taxon>
        <taxon>Kalanchoe</taxon>
    </lineage>
</organism>
<dbReference type="Pfam" id="PF03398">
    <property type="entry name" value="Ist1"/>
    <property type="match status" value="1"/>
</dbReference>
<keyword evidence="4" id="KW-1185">Reference proteome</keyword>
<feature type="region of interest" description="Disordered" evidence="2">
    <location>
        <begin position="98"/>
        <end position="195"/>
    </location>
</feature>
<evidence type="ECO:0000313" key="3">
    <source>
        <dbReference type="EnsemblPlants" id="Kaladp0607s0015.1.v1.1"/>
    </source>
</evidence>
<evidence type="ECO:0000256" key="1">
    <source>
        <dbReference type="ARBA" id="ARBA00005536"/>
    </source>
</evidence>
<dbReference type="Gene3D" id="1.20.1260.60">
    <property type="entry name" value="Vacuolar protein sorting-associated protein Ist1"/>
    <property type="match status" value="1"/>
</dbReference>
<dbReference type="EnsemblPlants" id="Kaladp0607s0015.1.v1.1">
    <property type="protein sequence ID" value="Kaladp0607s0015.1.v1.1"/>
    <property type="gene ID" value="Kaladp0607s0015.v1.1"/>
</dbReference>
<comment type="similarity">
    <text evidence="1">Belongs to the IST1 family.</text>
</comment>
<dbReference type="Gramene" id="Kaladp0607s0015.1.v1.1">
    <property type="protein sequence ID" value="Kaladp0607s0015.1.v1.1"/>
    <property type="gene ID" value="Kaladp0607s0015.v1.1"/>
</dbReference>
<reference evidence="3" key="1">
    <citation type="submission" date="2021-01" db="UniProtKB">
        <authorList>
            <consortium name="EnsemblPlants"/>
        </authorList>
    </citation>
    <scope>IDENTIFICATION</scope>
</reference>
<dbReference type="InterPro" id="IPR005061">
    <property type="entry name" value="Ist1"/>
</dbReference>
<evidence type="ECO:0000256" key="2">
    <source>
        <dbReference type="SAM" id="MobiDB-lite"/>
    </source>
</evidence>
<dbReference type="GO" id="GO:0015031">
    <property type="term" value="P:protein transport"/>
    <property type="evidence" value="ECO:0007669"/>
    <property type="project" value="InterPro"/>
</dbReference>
<sequence length="283" mass="32047">MTRLMECHRECPDECREAVPSLMYAAARFADLPELRELRNLFSTKYGTSLDSCVSGEFVEMLELRPPTKEMKLQLLQEIAQEASVDWDLKALEQRLYTPPPQDRVSHFSNPKMDGEVTERRSWSADPSENKKPHCSGLVPPPSHYAKMKEASRAASSVSEASVENEKHKPISVRRNRSKLAATQGDQDCPKRNEEDERLDDILQRHSEPEKQKSDLQLPPYLRSYGDHNAKLPQETTDTLSPRLIQARIRAVSFDPDGATSHIHPSLPNYEDLASKIASLTGK</sequence>
<protein>
    <recommendedName>
        <fullName evidence="5">Regulator of Vps4 activity in the MVB pathway protein</fullName>
    </recommendedName>
</protein>
<feature type="compositionally biased region" description="Basic and acidic residues" evidence="2">
    <location>
        <begin position="113"/>
        <end position="132"/>
    </location>
</feature>
<evidence type="ECO:0000313" key="4">
    <source>
        <dbReference type="Proteomes" id="UP000594263"/>
    </source>
</evidence>
<dbReference type="Proteomes" id="UP000594263">
    <property type="component" value="Unplaced"/>
</dbReference>
<name>A0A7N0VFI1_KALFE</name>
<dbReference type="AlphaFoldDB" id="A0A7N0VFI1"/>
<feature type="compositionally biased region" description="Low complexity" evidence="2">
    <location>
        <begin position="153"/>
        <end position="162"/>
    </location>
</feature>
<evidence type="ECO:0008006" key="5">
    <source>
        <dbReference type="Google" id="ProtNLM"/>
    </source>
</evidence>
<dbReference type="PANTHER" id="PTHR12161">
    <property type="entry name" value="IST1 FAMILY MEMBER"/>
    <property type="match status" value="1"/>
</dbReference>
<accession>A0A7N0VFI1</accession>
<dbReference type="PANTHER" id="PTHR12161:SF60">
    <property type="entry name" value="REGULATOR OF VPS4 ACTIVITY IN THE MVB PATHWAY PROTEIN"/>
    <property type="match status" value="1"/>
</dbReference>
<dbReference type="InterPro" id="IPR042277">
    <property type="entry name" value="IST1-like"/>
</dbReference>
<proteinExistence type="inferred from homology"/>
<dbReference type="OMA" id="TQRECPE"/>